<evidence type="ECO:0000313" key="8">
    <source>
        <dbReference type="Proteomes" id="UP000031501"/>
    </source>
</evidence>
<keyword evidence="3 6" id="KW-0812">Transmembrane</keyword>
<keyword evidence="2" id="KW-1003">Cell membrane</keyword>
<evidence type="ECO:0008006" key="9">
    <source>
        <dbReference type="Google" id="ProtNLM"/>
    </source>
</evidence>
<dbReference type="KEGG" id="splu:LK06_027810"/>
<dbReference type="PANTHER" id="PTHR30213">
    <property type="entry name" value="INNER MEMBRANE PROTEIN YHJD"/>
    <property type="match status" value="1"/>
</dbReference>
<dbReference type="GO" id="GO:0005886">
    <property type="term" value="C:plasma membrane"/>
    <property type="evidence" value="ECO:0007669"/>
    <property type="project" value="UniProtKB-SubCell"/>
</dbReference>
<evidence type="ECO:0000256" key="2">
    <source>
        <dbReference type="ARBA" id="ARBA00022475"/>
    </source>
</evidence>
<keyword evidence="5 6" id="KW-0472">Membrane</keyword>
<gene>
    <name evidence="7" type="ORF">LK07_28980</name>
</gene>
<dbReference type="AlphaFoldDB" id="A0A221P9D1"/>
<dbReference type="OrthoDB" id="3850998at2"/>
<dbReference type="InterPro" id="IPR017039">
    <property type="entry name" value="Virul_fac_BrkB"/>
</dbReference>
<accession>A0A221P9D1</accession>
<feature type="transmembrane region" description="Helical" evidence="6">
    <location>
        <begin position="127"/>
        <end position="149"/>
    </location>
</feature>
<sequence length="275" mass="29843">MALASSALTALVPMAILTSAVLGSFVHYDVAEQIIRRYDLTGAGAEAINSLFSPAENTSASVGVFGAVFLTISVLSFARASQRLFEQTWELKPLSVRNTRNGLWWILTLGGYTLITGWISAVLGGRGLGLGASTCEAPLTAVFLVWSGWILSARRIAWPDLVPFGVIAAVLAAVYSVGAALYLPHLFNTYAARYGVVGAVFAMLSALFAAMLLLVASAAVGRQVQDELVRIRQGRRPSEHEVRQQWESVVEQTRSRWRTVRSHVSHRRDNGVDRA</sequence>
<evidence type="ECO:0000256" key="1">
    <source>
        <dbReference type="ARBA" id="ARBA00004651"/>
    </source>
</evidence>
<keyword evidence="4 6" id="KW-1133">Transmembrane helix</keyword>
<feature type="transmembrane region" description="Helical" evidence="6">
    <location>
        <begin position="102"/>
        <end position="121"/>
    </location>
</feature>
<dbReference type="EMBL" id="CP022433">
    <property type="protein sequence ID" value="ASN28762.1"/>
    <property type="molecule type" value="Genomic_DNA"/>
</dbReference>
<dbReference type="PANTHER" id="PTHR30213:SF1">
    <property type="entry name" value="INNER MEMBRANE PROTEIN YHJD"/>
    <property type="match status" value="1"/>
</dbReference>
<evidence type="ECO:0000313" key="7">
    <source>
        <dbReference type="EMBL" id="ASN28762.1"/>
    </source>
</evidence>
<feature type="transmembrane region" description="Helical" evidence="6">
    <location>
        <begin position="195"/>
        <end position="220"/>
    </location>
</feature>
<evidence type="ECO:0000256" key="5">
    <source>
        <dbReference type="ARBA" id="ARBA00023136"/>
    </source>
</evidence>
<evidence type="ECO:0000256" key="3">
    <source>
        <dbReference type="ARBA" id="ARBA00022692"/>
    </source>
</evidence>
<evidence type="ECO:0000256" key="4">
    <source>
        <dbReference type="ARBA" id="ARBA00022989"/>
    </source>
</evidence>
<keyword evidence="8" id="KW-1185">Reference proteome</keyword>
<evidence type="ECO:0000256" key="6">
    <source>
        <dbReference type="SAM" id="Phobius"/>
    </source>
</evidence>
<name>A0A221P9D1_9ACTN</name>
<feature type="transmembrane region" description="Helical" evidence="6">
    <location>
        <begin position="60"/>
        <end position="81"/>
    </location>
</feature>
<organism evidence="7 8">
    <name type="scientific">Streptomyces pluripotens</name>
    <dbReference type="NCBI Taxonomy" id="1355015"/>
    <lineage>
        <taxon>Bacteria</taxon>
        <taxon>Bacillati</taxon>
        <taxon>Actinomycetota</taxon>
        <taxon>Actinomycetes</taxon>
        <taxon>Kitasatosporales</taxon>
        <taxon>Streptomycetaceae</taxon>
        <taxon>Streptomyces</taxon>
    </lineage>
</organism>
<proteinExistence type="predicted"/>
<protein>
    <recommendedName>
        <fullName evidence="9">YihY/virulence factor BrkB family protein</fullName>
    </recommendedName>
</protein>
<feature type="transmembrane region" description="Helical" evidence="6">
    <location>
        <begin position="161"/>
        <end position="183"/>
    </location>
</feature>
<dbReference type="Proteomes" id="UP000031501">
    <property type="component" value="Chromosome"/>
</dbReference>
<reference evidence="7 8" key="1">
    <citation type="submission" date="2017-07" db="EMBL/GenBank/DDBJ databases">
        <title>Genome sequence of Streptomyces pluripotens MUSC 137T.</title>
        <authorList>
            <person name="Ser H.-L."/>
            <person name="Lee L.-H."/>
        </authorList>
    </citation>
    <scope>NUCLEOTIDE SEQUENCE [LARGE SCALE GENOMIC DNA]</scope>
    <source>
        <strain evidence="7 8">MUSC 137</strain>
    </source>
</reference>
<comment type="subcellular location">
    <subcellularLocation>
        <location evidence="1">Cell membrane</location>
        <topology evidence="1">Multi-pass membrane protein</topology>
    </subcellularLocation>
</comment>
<dbReference type="STRING" id="1355015.LK06_027810"/>